<organism evidence="1 2">
    <name type="scientific">Xylaria curta</name>
    <dbReference type="NCBI Taxonomy" id="42375"/>
    <lineage>
        <taxon>Eukaryota</taxon>
        <taxon>Fungi</taxon>
        <taxon>Dikarya</taxon>
        <taxon>Ascomycota</taxon>
        <taxon>Pezizomycotina</taxon>
        <taxon>Sordariomycetes</taxon>
        <taxon>Xylariomycetidae</taxon>
        <taxon>Xylariales</taxon>
        <taxon>Xylariaceae</taxon>
        <taxon>Xylaria</taxon>
    </lineage>
</organism>
<dbReference type="EMBL" id="JAPDGR010000013">
    <property type="protein sequence ID" value="KAJ2998896.1"/>
    <property type="molecule type" value="Genomic_DNA"/>
</dbReference>
<accession>A0ACC1PQB1</accession>
<protein>
    <submittedName>
        <fullName evidence="1">Uncharacterized protein</fullName>
    </submittedName>
</protein>
<sequence length="608" mass="65543">MEPPRHQHSGVPHAEDESSPPSCFPKHHNDASLLSVQTPEGGRVVPVQNSFGYLHGLRLLIVTFLNALVLFLVQIEIFIVTTSLVAITEELGDFDKASWVLASYLLGYVSVVIIVAKLSDIFDRKPVYVLSLLMFTIFSGSCAAARNMSQLIILRAFQGMGGGASYALATILTIDIVPPEQYPTQMAYMGIAVMLALLLGPIAGGGISSVTTWRWIFLFNVPVGVVGLALAIVGIPTGFPHHKDPARPTELLQRPRPLDRLDIPGSVLLLLATLSIVSAFQEAGSRFPWGSAYFITLLIVSVLLWLALVIWERRVTLANTLREPVLPWRFLTNRVIVGTLLGIILQGGPLTVTNLQLPQRFQLVSGLSSLNAGVRLIPFGLGLSAGTILAAILAKRTKVPAVYFVLFGSLLQIVGYALLASSGSYVDIPPGVYVYQVIAGLGCGISYQTLVLIIPIVAEKRDHAVGMGAANQFRAIGSTIVVAITTALFNGFVFPQLSALGISDPNRVIERYSQGETEIPPDVWNEARDILSQGYNRQMFFLVGCGAAQAATTLLIWKKKKPETSQEGLDGSPRQTLTVVEDFGVGGVSTKTGTEITSDKNMAESNNL</sequence>
<name>A0ACC1PQB1_9PEZI</name>
<comment type="caution">
    <text evidence="1">The sequence shown here is derived from an EMBL/GenBank/DDBJ whole genome shotgun (WGS) entry which is preliminary data.</text>
</comment>
<reference evidence="1" key="1">
    <citation type="submission" date="2022-10" db="EMBL/GenBank/DDBJ databases">
        <title>Genome Sequence of Xylaria curta.</title>
        <authorList>
            <person name="Buettner E."/>
        </authorList>
    </citation>
    <scope>NUCLEOTIDE SEQUENCE</scope>
    <source>
        <strain evidence="1">Babe10</strain>
    </source>
</reference>
<gene>
    <name evidence="1" type="ORF">NUW58_g173</name>
</gene>
<evidence type="ECO:0000313" key="2">
    <source>
        <dbReference type="Proteomes" id="UP001143856"/>
    </source>
</evidence>
<keyword evidence="2" id="KW-1185">Reference proteome</keyword>
<proteinExistence type="predicted"/>
<dbReference type="Proteomes" id="UP001143856">
    <property type="component" value="Unassembled WGS sequence"/>
</dbReference>
<evidence type="ECO:0000313" key="1">
    <source>
        <dbReference type="EMBL" id="KAJ2998896.1"/>
    </source>
</evidence>